<evidence type="ECO:0000256" key="3">
    <source>
        <dbReference type="ARBA" id="ARBA00001968"/>
    </source>
</evidence>
<evidence type="ECO:0000256" key="9">
    <source>
        <dbReference type="ARBA" id="ARBA00022741"/>
    </source>
</evidence>
<keyword evidence="7" id="KW-0479">Metal-binding</keyword>
<feature type="domain" description="Gram-positive cocci surface proteins LPxTG" evidence="15">
    <location>
        <begin position="1377"/>
        <end position="1411"/>
    </location>
</feature>
<evidence type="ECO:0000313" key="17">
    <source>
        <dbReference type="Proteomes" id="UP000181936"/>
    </source>
</evidence>
<feature type="compositionally biased region" description="Low complexity" evidence="13">
    <location>
        <begin position="1320"/>
        <end position="1340"/>
    </location>
</feature>
<dbReference type="PANTHER" id="PTHR11575">
    <property type="entry name" value="5'-NUCLEOTIDASE-RELATED"/>
    <property type="match status" value="1"/>
</dbReference>
<dbReference type="InterPro" id="IPR036907">
    <property type="entry name" value="5'-Nucleotdase_C_sf"/>
</dbReference>
<evidence type="ECO:0000256" key="11">
    <source>
        <dbReference type="ARBA" id="ARBA00023088"/>
    </source>
</evidence>
<keyword evidence="6" id="KW-0964">Secreted</keyword>
<evidence type="ECO:0000256" key="6">
    <source>
        <dbReference type="ARBA" id="ARBA00022525"/>
    </source>
</evidence>
<evidence type="ECO:0000256" key="14">
    <source>
        <dbReference type="SAM" id="Phobius"/>
    </source>
</evidence>
<keyword evidence="5" id="KW-0134">Cell wall</keyword>
<evidence type="ECO:0000256" key="13">
    <source>
        <dbReference type="SAM" id="MobiDB-lite"/>
    </source>
</evidence>
<accession>A0A1L3MXU1</accession>
<comment type="catalytic activity">
    <reaction evidence="1">
        <text>a ribonucleoside 3'-phosphate + H2O = a ribonucleoside + phosphate</text>
        <dbReference type="Rhea" id="RHEA:10144"/>
        <dbReference type="ChEBI" id="CHEBI:13197"/>
        <dbReference type="ChEBI" id="CHEBI:15377"/>
        <dbReference type="ChEBI" id="CHEBI:18254"/>
        <dbReference type="ChEBI" id="CHEBI:43474"/>
        <dbReference type="EC" id="3.1.3.6"/>
    </reaction>
</comment>
<evidence type="ECO:0000313" key="16">
    <source>
        <dbReference type="EMBL" id="APH07161.1"/>
    </source>
</evidence>
<evidence type="ECO:0000256" key="12">
    <source>
        <dbReference type="ARBA" id="ARBA00023268"/>
    </source>
</evidence>
<keyword evidence="8" id="KW-0732">Signal</keyword>
<dbReference type="PROSITE" id="PS00785">
    <property type="entry name" value="5_NUCLEOTIDASE_1"/>
    <property type="match status" value="1"/>
</dbReference>
<comment type="cofactor">
    <cofactor evidence="3">
        <name>a divalent metal cation</name>
        <dbReference type="ChEBI" id="CHEBI:60240"/>
    </cofactor>
</comment>
<dbReference type="InterPro" id="IPR019931">
    <property type="entry name" value="LPXTG_anchor"/>
</dbReference>
<dbReference type="CDD" id="cd07410">
    <property type="entry name" value="MPP_CpdB_N"/>
    <property type="match status" value="1"/>
</dbReference>
<keyword evidence="12" id="KW-0511">Multifunctional enzyme</keyword>
<dbReference type="NCBIfam" id="TIGR01167">
    <property type="entry name" value="LPXTG_anchor"/>
    <property type="match status" value="1"/>
</dbReference>
<dbReference type="InterPro" id="IPR041827">
    <property type="entry name" value="CpdB_N"/>
</dbReference>
<dbReference type="GO" id="GO:0000166">
    <property type="term" value="F:nucleotide binding"/>
    <property type="evidence" value="ECO:0007669"/>
    <property type="project" value="UniProtKB-KW"/>
</dbReference>
<feature type="region of interest" description="Disordered" evidence="13">
    <location>
        <begin position="1301"/>
        <end position="1379"/>
    </location>
</feature>
<dbReference type="GO" id="GO:0008663">
    <property type="term" value="F:2',3'-cyclic-nucleotide 2'-phosphodiesterase activity"/>
    <property type="evidence" value="ECO:0007669"/>
    <property type="project" value="UniProtKB-EC"/>
</dbReference>
<dbReference type="PRINTS" id="PR01607">
    <property type="entry name" value="APYRASEFAMLY"/>
</dbReference>
<keyword evidence="10" id="KW-0378">Hydrolase</keyword>
<keyword evidence="14" id="KW-0812">Transmembrane</keyword>
<comment type="catalytic activity">
    <reaction evidence="2">
        <text>a nucleoside 2',3'-cyclic phosphate + H2O = a nucleoside 3'-phosphate + H(+)</text>
        <dbReference type="Rhea" id="RHEA:19621"/>
        <dbReference type="ChEBI" id="CHEBI:15377"/>
        <dbReference type="ChEBI" id="CHEBI:15378"/>
        <dbReference type="ChEBI" id="CHEBI:66949"/>
        <dbReference type="ChEBI" id="CHEBI:66954"/>
        <dbReference type="EC" id="3.1.4.16"/>
    </reaction>
</comment>
<evidence type="ECO:0000256" key="10">
    <source>
        <dbReference type="ARBA" id="ARBA00022801"/>
    </source>
</evidence>
<dbReference type="STRING" id="1547283.A9C19_17735"/>
<feature type="transmembrane region" description="Helical" evidence="14">
    <location>
        <begin position="1385"/>
        <end position="1404"/>
    </location>
</feature>
<dbReference type="Pfam" id="PF00746">
    <property type="entry name" value="Gram_pos_anchor"/>
    <property type="match status" value="1"/>
</dbReference>
<dbReference type="Proteomes" id="UP000181936">
    <property type="component" value="Chromosome"/>
</dbReference>
<dbReference type="InterPro" id="IPR008334">
    <property type="entry name" value="5'-Nucleotdase_C"/>
</dbReference>
<dbReference type="Gene3D" id="3.60.21.10">
    <property type="match status" value="2"/>
</dbReference>
<dbReference type="InterPro" id="IPR029052">
    <property type="entry name" value="Metallo-depent_PP-like"/>
</dbReference>
<dbReference type="Pfam" id="PF00149">
    <property type="entry name" value="Metallophos"/>
    <property type="match status" value="2"/>
</dbReference>
<proteinExistence type="predicted"/>
<keyword evidence="11" id="KW-0572">Peptidoglycan-anchor</keyword>
<evidence type="ECO:0000259" key="15">
    <source>
        <dbReference type="PROSITE" id="PS50847"/>
    </source>
</evidence>
<evidence type="ECO:0000256" key="7">
    <source>
        <dbReference type="ARBA" id="ARBA00022723"/>
    </source>
</evidence>
<name>A0A1L3MXU1_9BACI</name>
<dbReference type="GO" id="GO:0009166">
    <property type="term" value="P:nucleotide catabolic process"/>
    <property type="evidence" value="ECO:0007669"/>
    <property type="project" value="InterPro"/>
</dbReference>
<reference evidence="16 17" key="1">
    <citation type="journal article" date="2016" name="Sci. Rep.">
        <title>Complete genome sequence and transcriptomic analysis of a novel marine strain Bacillus weihaiensis reveals the mechanism of brown algae degradation.</title>
        <authorList>
            <person name="Zhu Y."/>
            <person name="Chen P."/>
            <person name="Bao Y."/>
            <person name="Men Y."/>
            <person name="Zeng Y."/>
            <person name="Yang J."/>
            <person name="Sun J."/>
            <person name="Sun Y."/>
        </authorList>
    </citation>
    <scope>NUCLEOTIDE SEQUENCE [LARGE SCALE GENOMIC DNA]</scope>
    <source>
        <strain evidence="16 17">Alg07</strain>
    </source>
</reference>
<dbReference type="PROSITE" id="PS50847">
    <property type="entry name" value="GRAM_POS_ANCHORING"/>
    <property type="match status" value="1"/>
</dbReference>
<evidence type="ECO:0000256" key="2">
    <source>
        <dbReference type="ARBA" id="ARBA00001730"/>
    </source>
</evidence>
<organism evidence="16 17">
    <name type="scientific">Bacillus weihaiensis</name>
    <dbReference type="NCBI Taxonomy" id="1547283"/>
    <lineage>
        <taxon>Bacteria</taxon>
        <taxon>Bacillati</taxon>
        <taxon>Bacillota</taxon>
        <taxon>Bacilli</taxon>
        <taxon>Bacillales</taxon>
        <taxon>Bacillaceae</taxon>
        <taxon>Bacillus</taxon>
    </lineage>
</organism>
<evidence type="ECO:0000256" key="8">
    <source>
        <dbReference type="ARBA" id="ARBA00022729"/>
    </source>
</evidence>
<keyword evidence="14" id="KW-0472">Membrane</keyword>
<keyword evidence="9" id="KW-0547">Nucleotide-binding</keyword>
<dbReference type="PANTHER" id="PTHR11575:SF24">
    <property type="entry name" value="5'-NUCLEOTIDASE"/>
    <property type="match status" value="1"/>
</dbReference>
<dbReference type="Gene3D" id="3.90.780.10">
    <property type="entry name" value="5'-Nucleotidase, C-terminal domain"/>
    <property type="match status" value="2"/>
</dbReference>
<dbReference type="SUPFAM" id="SSF55816">
    <property type="entry name" value="5'-nucleotidase (syn. UDP-sugar hydrolase), C-terminal domain"/>
    <property type="match status" value="2"/>
</dbReference>
<dbReference type="Pfam" id="PF02872">
    <property type="entry name" value="5_nucleotid_C"/>
    <property type="match status" value="2"/>
</dbReference>
<protein>
    <recommendedName>
        <fullName evidence="15">Gram-positive cocci surface proteins LPxTG domain-containing protein</fullName>
    </recommendedName>
</protein>
<dbReference type="FunFam" id="3.90.780.10:FF:000004">
    <property type="entry name" value="UDP-sugar hydrolase, putative"/>
    <property type="match status" value="1"/>
</dbReference>
<evidence type="ECO:0000256" key="5">
    <source>
        <dbReference type="ARBA" id="ARBA00022512"/>
    </source>
</evidence>
<dbReference type="InterPro" id="IPR006146">
    <property type="entry name" value="5'-Nucleotdase_CS"/>
</dbReference>
<comment type="subcellular location">
    <subcellularLocation>
        <location evidence="4">Secreted</location>
        <location evidence="4">Cell wall</location>
        <topology evidence="4">Peptidoglycan-anchor</topology>
    </subcellularLocation>
</comment>
<sequence length="1411" mass="154944">METTDIHANIVNYDYYSLKEDHSVGFAKTATLIKQARKEVDNSLLFDNGDLLQGTPLGDYVAKVKEWAANDTHPIYDAMNLLDYDLGNYGNHEFNYGLDFLEKSVASAEFDYVNANIYKYDGDNDPSNDVNYFDPYKILEKVVKDENGTEHTIKVGVIGFVPPQITQWDKAHLTNKVVTHDIKKTAEKFVPKMKAEGADIIVAIPHSGIGPVEYKELEENQTYQLSEVDGIDAILFGHTHTTFPGSNYNNIENVDNEKGTINGVAAVQPGYWGNHLGIIDLTLEKDSNNQWKVVDSQSTNRAIFDSVKKQPLVDADQEVLDAVKDDHDHTIEYVNGAVGKTSSDIYSYFSQVKDDPSIQIVSDAQKAYIEKTIQGTEYEGLPVLSAAAPFKSGRDGATDFTEIPAGDIAIKDTTSLYKYPNTVMALKLTGAEVKEWLEWSAGQFNQIDPNSTEEQLLVKPHTEFPGYNFDIIDGVTYEIDVTKPARYNDKGDKKINDSERIVNLEFNGKPIDLDQQFIIATNNYRATFTPIANPGGDHIIIESPDENRQVLVNYIRDNESINPTADQNWSFAPINGDANIVFTSSPNAQKYVASTGNIQFVENVDNGFAKYSIDLSGSEDSLQDFDVTLIHTNDTHAHLENVARRITAINDIRSDVDNSFLLDAGDVFSGTLYFNKYSGLADIQFMNMVGYDAMVPGNHEFDKGPETLATFIKEATFPIVSSNIDYSKEATIRDLYVDSIGDPGEGGKIYPATIIERDGEQIGVFGLTTEETAVLANPGPTIHFKNYIESAENAVELLEEAGINKVVALTHLGYTFDKILAESVDGIDVIVGGHSHTLLEKADVFNKDTEPTLVVQAQEYGNYIGRLDLTFNQEGVIEAWNDQLININEQDSSGTYVIEENSEAAALLETFSQPIEDLKQQKVGNSAVLLDGERDHVRSRETNLGNLITDGMLSVAKSAYEETSIAIQNGGGIRASIDEGEISLGEVLTTMPFGNTLVTIDLTGEEIIQALENGVSQVELGGGRFPQVSGLHFTFNRSLPPGERIVDVLVETESGLEPIDLDHTYKVATNAFMADGGDGYSVMKAAKDKGFMQELFIVDYEVFTTHLDKVGTVTAGVEGRITEVINPVTPTVNVDGDKASVTVTLDDVKKAPYHGTFPINLDGTEDAKTVEISLDADQIAYLIEQHASIEFIRNDVAVTIPASNLEVYATTFTIENLGSDEDTLTNMYDFTIEQNGTSITTFEEAVTLSFTVDPTNTVDPAVYYLNEETNEWELQESSYNSEAGKVNGYVNHFSVFTVMEMTSTPDPTNPDDDDKETGNDDSGTGSDTDSGSDEGTGSDSDNTESGTDTTEKGNIDYEQVSSDDSSKDQSSTNGKSLPNTATNSFNFLLLGLIALAAGGIFFFIQRKRKLQ</sequence>
<gene>
    <name evidence="16" type="ORF">A9C19_17735</name>
</gene>
<evidence type="ECO:0000256" key="4">
    <source>
        <dbReference type="ARBA" id="ARBA00004168"/>
    </source>
</evidence>
<keyword evidence="14" id="KW-1133">Transmembrane helix</keyword>
<dbReference type="GO" id="GO:0046872">
    <property type="term" value="F:metal ion binding"/>
    <property type="evidence" value="ECO:0007669"/>
    <property type="project" value="UniProtKB-KW"/>
</dbReference>
<dbReference type="InterPro" id="IPR004843">
    <property type="entry name" value="Calcineurin-like_PHP"/>
</dbReference>
<dbReference type="SUPFAM" id="SSF56300">
    <property type="entry name" value="Metallo-dependent phosphatases"/>
    <property type="match status" value="2"/>
</dbReference>
<dbReference type="KEGG" id="bwh:A9C19_17735"/>
<dbReference type="EMBL" id="CP016020">
    <property type="protein sequence ID" value="APH07161.1"/>
    <property type="molecule type" value="Genomic_DNA"/>
</dbReference>
<dbReference type="InterPro" id="IPR006179">
    <property type="entry name" value="5_nucleotidase/apyrase"/>
</dbReference>
<dbReference type="GO" id="GO:0008254">
    <property type="term" value="F:3'-nucleotidase activity"/>
    <property type="evidence" value="ECO:0007669"/>
    <property type="project" value="UniProtKB-EC"/>
</dbReference>
<keyword evidence="17" id="KW-1185">Reference proteome</keyword>
<evidence type="ECO:0000256" key="1">
    <source>
        <dbReference type="ARBA" id="ARBA00000527"/>
    </source>
</evidence>
<dbReference type="NCBIfam" id="NF006938">
    <property type="entry name" value="PRK09420.1"/>
    <property type="match status" value="1"/>
</dbReference>